<proteinExistence type="predicted"/>
<name>A0AB36TBU1_9BACI</name>
<dbReference type="AlphaFoldDB" id="A0AB36TBU1"/>
<evidence type="ECO:0000313" key="2">
    <source>
        <dbReference type="Proteomes" id="UP000220078"/>
    </source>
</evidence>
<protein>
    <submittedName>
        <fullName evidence="1">Uncharacterized protein</fullName>
    </submittedName>
</protein>
<dbReference type="Proteomes" id="UP000220078">
    <property type="component" value="Unassembled WGS sequence"/>
</dbReference>
<dbReference type="EMBL" id="NUAP01000018">
    <property type="protein sequence ID" value="PEN90167.1"/>
    <property type="molecule type" value="Genomic_DNA"/>
</dbReference>
<reference evidence="1 2" key="1">
    <citation type="submission" date="2017-09" db="EMBL/GenBank/DDBJ databases">
        <title>Large-scale bioinformatics analysis of Bacillus genomes uncovers conserved roles of natural products in bacterial physiology.</title>
        <authorList>
            <consortium name="Agbiome Team Llc"/>
            <person name="Bleich R.M."/>
            <person name="Kirk G.J."/>
            <person name="Santa Maria K.C."/>
            <person name="Allen S.E."/>
            <person name="Farag S."/>
            <person name="Shank E.A."/>
            <person name="Bowers A."/>
        </authorList>
    </citation>
    <scope>NUCLEOTIDE SEQUENCE [LARGE SCALE GENOMIC DNA]</scope>
    <source>
        <strain evidence="1 2">AFS027629</strain>
    </source>
</reference>
<comment type="caution">
    <text evidence="1">The sequence shown here is derived from an EMBL/GenBank/DDBJ whole genome shotgun (WGS) entry which is preliminary data.</text>
</comment>
<gene>
    <name evidence="1" type="ORF">CN551_07480</name>
</gene>
<organism evidence="1 2">
    <name type="scientific">Bacillus toyonensis</name>
    <dbReference type="NCBI Taxonomy" id="155322"/>
    <lineage>
        <taxon>Bacteria</taxon>
        <taxon>Bacillati</taxon>
        <taxon>Bacillota</taxon>
        <taxon>Bacilli</taxon>
        <taxon>Bacillales</taxon>
        <taxon>Bacillaceae</taxon>
        <taxon>Bacillus</taxon>
        <taxon>Bacillus cereus group</taxon>
    </lineage>
</organism>
<sequence length="482" mass="57279">MQHDIRLKIIDLNLGLKILKGFEDNWIYVKMVSFASNDNDNCAYFKFKLKNFEIFDNNLFFYGNEDEDRLFLNKKNILQTECSFNEDEILFIMNSSDGIIEVFIKKYLPILNVRLEELTNPRSNIIITEGQTDWKHLKHALKKLNENDMFSELNISFLEYDQKTDMGNFTLKKIRDYHALLENEYCKIFIFDRDVDEINNEFGNKEVLYHGNNVYSMLLPVPEHRKNTPNISIEHYYLDKDLFRKDNNGRRLYMVKEFDKITKKHLLLPNLYATKIKKEHSDIRILDERIMKYEEQEIDFSKIAQNGINIALSKSNFTKCIENEEFKEVDLTVFTPVFLLIEEILKDHMQKNYGEIEISKNVYLKEYPSGINVLSLYSEIKEELLLLYKGTNSLRIAPFVLKKQNKLIINVEAYINEEYRQIIAFPIDINPSLKNFVINKNNNRFNRIELHLFNPNRKISSSREILKDDISGMLLLRELDMI</sequence>
<evidence type="ECO:0000313" key="1">
    <source>
        <dbReference type="EMBL" id="PEN90167.1"/>
    </source>
</evidence>
<dbReference type="RefSeq" id="WP_097879287.1">
    <property type="nucleotide sequence ID" value="NZ_NUAP01000018.1"/>
</dbReference>
<accession>A0AB36TBU1</accession>